<dbReference type="InterPro" id="IPR019277">
    <property type="entry name" value="DUF2304"/>
</dbReference>
<name>A0A401YI66_9ACTN</name>
<dbReference type="RefSeq" id="WP_126636486.1">
    <property type="nucleotide sequence ID" value="NZ_BIFH01000015.1"/>
</dbReference>
<organism evidence="2 3">
    <name type="scientific">Embleya hyalina</name>
    <dbReference type="NCBI Taxonomy" id="516124"/>
    <lineage>
        <taxon>Bacteria</taxon>
        <taxon>Bacillati</taxon>
        <taxon>Actinomycetota</taxon>
        <taxon>Actinomycetes</taxon>
        <taxon>Kitasatosporales</taxon>
        <taxon>Streptomycetaceae</taxon>
        <taxon>Embleya</taxon>
    </lineage>
</organism>
<evidence type="ECO:0000313" key="2">
    <source>
        <dbReference type="EMBL" id="GCD94304.1"/>
    </source>
</evidence>
<reference evidence="2 3" key="1">
    <citation type="submission" date="2018-12" db="EMBL/GenBank/DDBJ databases">
        <title>Draft genome sequence of Embleya hyalina NBRC 13850T.</title>
        <authorList>
            <person name="Komaki H."/>
            <person name="Hosoyama A."/>
            <person name="Kimura A."/>
            <person name="Ichikawa N."/>
            <person name="Tamura T."/>
        </authorList>
    </citation>
    <scope>NUCLEOTIDE SEQUENCE [LARGE SCALE GENOMIC DNA]</scope>
    <source>
        <strain evidence="2 3">NBRC 13850</strain>
    </source>
</reference>
<dbReference type="Proteomes" id="UP000286931">
    <property type="component" value="Unassembled WGS sequence"/>
</dbReference>
<proteinExistence type="predicted"/>
<feature type="transmembrane region" description="Helical" evidence="1">
    <location>
        <begin position="6"/>
        <end position="22"/>
    </location>
</feature>
<keyword evidence="1" id="KW-1133">Transmembrane helix</keyword>
<dbReference type="OrthoDB" id="8904808at2"/>
<dbReference type="Pfam" id="PF10066">
    <property type="entry name" value="DUF2304"/>
    <property type="match status" value="1"/>
</dbReference>
<evidence type="ECO:0000313" key="3">
    <source>
        <dbReference type="Proteomes" id="UP000286931"/>
    </source>
</evidence>
<accession>A0A401YI66</accession>
<keyword evidence="1" id="KW-0812">Transmembrane</keyword>
<sequence>MVIQIILLAGAILLLTVFVRQWDRVRTRAWKRLAFLAFVGANVYAIVRPQDTTWVAKQMGVGRGTDLILYLLVIGVAFITLNTYMRFRSMEKKITDLARTIAIRDAQVLNQDRISLLNDTMRVSSAAAQAPTPEVEHAHSPGS</sequence>
<dbReference type="EMBL" id="BIFH01000015">
    <property type="protein sequence ID" value="GCD94304.1"/>
    <property type="molecule type" value="Genomic_DNA"/>
</dbReference>
<dbReference type="AlphaFoldDB" id="A0A401YI66"/>
<feature type="transmembrane region" description="Helical" evidence="1">
    <location>
        <begin position="29"/>
        <end position="47"/>
    </location>
</feature>
<evidence type="ECO:0000256" key="1">
    <source>
        <dbReference type="SAM" id="Phobius"/>
    </source>
</evidence>
<keyword evidence="1" id="KW-0472">Membrane</keyword>
<keyword evidence="3" id="KW-1185">Reference proteome</keyword>
<feature type="transmembrane region" description="Helical" evidence="1">
    <location>
        <begin position="67"/>
        <end position="85"/>
    </location>
</feature>
<gene>
    <name evidence="2" type="ORF">EHYA_01964</name>
</gene>
<comment type="caution">
    <text evidence="2">The sequence shown here is derived from an EMBL/GenBank/DDBJ whole genome shotgun (WGS) entry which is preliminary data.</text>
</comment>
<protein>
    <submittedName>
        <fullName evidence="2">Membrane protein</fullName>
    </submittedName>
</protein>